<reference evidence="2" key="2">
    <citation type="submission" date="2020-05" db="UniProtKB">
        <authorList>
            <consortium name="EnsemblMetazoa"/>
        </authorList>
    </citation>
    <scope>IDENTIFICATION</scope>
    <source>
        <strain evidence="2">IAEA</strain>
    </source>
</reference>
<dbReference type="EnsemblMetazoa" id="GPPI024268-RA">
    <property type="protein sequence ID" value="GPPI024268-PA"/>
    <property type="gene ID" value="GPPI024268"/>
</dbReference>
<keyword evidence="3" id="KW-1185">Reference proteome</keyword>
<dbReference type="EMBL" id="JXJN01011174">
    <property type="status" value="NOT_ANNOTATED_CDS"/>
    <property type="molecule type" value="Genomic_DNA"/>
</dbReference>
<dbReference type="AlphaFoldDB" id="A0A1B0BAW3"/>
<dbReference type="Proteomes" id="UP000092460">
    <property type="component" value="Unassembled WGS sequence"/>
</dbReference>
<proteinExistence type="predicted"/>
<sequence>MYASCVLGPMSCVSFSNLNLEAHKENASNIMLIIIIIKGPIIVIVGGWTGKEQINTMLIMLIPVSAQKPNENYKENENENEHENENVSDSLIYISMMYTI</sequence>
<evidence type="ECO:0000313" key="2">
    <source>
        <dbReference type="EnsemblMetazoa" id="GPPI024268-PA"/>
    </source>
</evidence>
<reference evidence="3" key="1">
    <citation type="submission" date="2015-01" db="EMBL/GenBank/DDBJ databases">
        <authorList>
            <person name="Aksoy S."/>
            <person name="Warren W."/>
            <person name="Wilson R.K."/>
        </authorList>
    </citation>
    <scope>NUCLEOTIDE SEQUENCE [LARGE SCALE GENOMIC DNA]</scope>
    <source>
        <strain evidence="3">IAEA</strain>
    </source>
</reference>
<feature type="transmembrane region" description="Helical" evidence="1">
    <location>
        <begin position="30"/>
        <end position="50"/>
    </location>
</feature>
<evidence type="ECO:0000313" key="3">
    <source>
        <dbReference type="Proteomes" id="UP000092460"/>
    </source>
</evidence>
<name>A0A1B0BAW3_9MUSC</name>
<keyword evidence="1" id="KW-0812">Transmembrane</keyword>
<keyword evidence="1" id="KW-0472">Membrane</keyword>
<dbReference type="EMBL" id="JXJN01011173">
    <property type="status" value="NOT_ANNOTATED_CDS"/>
    <property type="molecule type" value="Genomic_DNA"/>
</dbReference>
<accession>A0A1B0BAW3</accession>
<dbReference type="EMBL" id="JXJN01011175">
    <property type="status" value="NOT_ANNOTATED_CDS"/>
    <property type="molecule type" value="Genomic_DNA"/>
</dbReference>
<organism evidence="2 3">
    <name type="scientific">Glossina palpalis gambiensis</name>
    <dbReference type="NCBI Taxonomy" id="67801"/>
    <lineage>
        <taxon>Eukaryota</taxon>
        <taxon>Metazoa</taxon>
        <taxon>Ecdysozoa</taxon>
        <taxon>Arthropoda</taxon>
        <taxon>Hexapoda</taxon>
        <taxon>Insecta</taxon>
        <taxon>Pterygota</taxon>
        <taxon>Neoptera</taxon>
        <taxon>Endopterygota</taxon>
        <taxon>Diptera</taxon>
        <taxon>Brachycera</taxon>
        <taxon>Muscomorpha</taxon>
        <taxon>Hippoboscoidea</taxon>
        <taxon>Glossinidae</taxon>
        <taxon>Glossina</taxon>
    </lineage>
</organism>
<dbReference type="VEuPathDB" id="VectorBase:GPPI024268"/>
<evidence type="ECO:0000256" key="1">
    <source>
        <dbReference type="SAM" id="Phobius"/>
    </source>
</evidence>
<keyword evidence="1" id="KW-1133">Transmembrane helix</keyword>
<protein>
    <submittedName>
        <fullName evidence="2">Uncharacterized protein</fullName>
    </submittedName>
</protein>